<name>A0A4R7EWC0_9FLAO</name>
<feature type="domain" description="N-acetyltransferase" evidence="2">
    <location>
        <begin position="2"/>
        <end position="149"/>
    </location>
</feature>
<feature type="domain" description="BSD" evidence="1">
    <location>
        <begin position="1"/>
        <end position="33"/>
    </location>
</feature>
<organism evidence="3 4">
    <name type="scientific">Myroides indicus</name>
    <dbReference type="NCBI Taxonomy" id="1323422"/>
    <lineage>
        <taxon>Bacteria</taxon>
        <taxon>Pseudomonadati</taxon>
        <taxon>Bacteroidota</taxon>
        <taxon>Flavobacteriia</taxon>
        <taxon>Flavobacteriales</taxon>
        <taxon>Flavobacteriaceae</taxon>
        <taxon>Myroides</taxon>
    </lineage>
</organism>
<dbReference type="OrthoDB" id="1118862at2"/>
<gene>
    <name evidence="3" type="ORF">C8P70_1191</name>
</gene>
<dbReference type="Gene3D" id="3.40.630.30">
    <property type="match status" value="1"/>
</dbReference>
<dbReference type="Proteomes" id="UP000295215">
    <property type="component" value="Unassembled WGS sequence"/>
</dbReference>
<reference evidence="3 4" key="1">
    <citation type="submission" date="2019-03" db="EMBL/GenBank/DDBJ databases">
        <title>Genomic Encyclopedia of Archaeal and Bacterial Type Strains, Phase II (KMG-II): from individual species to whole genera.</title>
        <authorList>
            <person name="Goeker M."/>
        </authorList>
    </citation>
    <scope>NUCLEOTIDE SEQUENCE [LARGE SCALE GENOMIC DNA]</scope>
    <source>
        <strain evidence="3 4">DSM 28213</strain>
    </source>
</reference>
<dbReference type="InterPro" id="IPR000182">
    <property type="entry name" value="GNAT_dom"/>
</dbReference>
<sequence>MKEVRKIYKKDIPSLIEDSSFWDHSFLCISKHRLWAHYNNPACSDDNIVMLLAYMDDELVGYMGVYTDYIKIKNQTQKIGWLSTWWVHPKTKGTGIGRMLLDTMFIEQSGQIGISQFTPSAKRVYDKSGYFVDLKNSEGIKAVLRSNLSLLIPVILPKTQFIKPLFFFVDSLVNMIVDFRLHFCKYNIKNRLKAISLEYLPFPDQEVRVLMNRFNQNDISHKDNTFFNWLKTHNWVYEAPLIKMTNKKSYEFSMYDESFEYYFVKVNSHDNCIGFLVLQKRTTTLKVLFAYFDENVYGQLMADIVKQHAIKLKVKEIICYEPVIVENLFKSNMFLYKKKKVKQSIISKSFGVDDFSKIRVNFGDGDCCFA</sequence>
<comment type="caution">
    <text evidence="3">The sequence shown here is derived from an EMBL/GenBank/DDBJ whole genome shotgun (WGS) entry which is preliminary data.</text>
</comment>
<dbReference type="Pfam" id="PF00583">
    <property type="entry name" value="Acetyltransf_1"/>
    <property type="match status" value="1"/>
</dbReference>
<evidence type="ECO:0000259" key="2">
    <source>
        <dbReference type="PROSITE" id="PS51186"/>
    </source>
</evidence>
<accession>A0A4R7EWC0</accession>
<dbReference type="SUPFAM" id="SSF55729">
    <property type="entry name" value="Acyl-CoA N-acyltransferases (Nat)"/>
    <property type="match status" value="1"/>
</dbReference>
<dbReference type="InterPro" id="IPR016181">
    <property type="entry name" value="Acyl_CoA_acyltransferase"/>
</dbReference>
<evidence type="ECO:0000313" key="3">
    <source>
        <dbReference type="EMBL" id="TDS56565.1"/>
    </source>
</evidence>
<evidence type="ECO:0000259" key="1">
    <source>
        <dbReference type="PROSITE" id="PS50858"/>
    </source>
</evidence>
<dbReference type="AlphaFoldDB" id="A0A4R7EWC0"/>
<protein>
    <submittedName>
        <fullName evidence="3">Acetyltransferase (GNAT) family protein</fullName>
    </submittedName>
</protein>
<dbReference type="RefSeq" id="WP_133712955.1">
    <property type="nucleotide sequence ID" value="NZ_SOAG01000019.1"/>
</dbReference>
<dbReference type="CDD" id="cd04301">
    <property type="entry name" value="NAT_SF"/>
    <property type="match status" value="1"/>
</dbReference>
<dbReference type="EMBL" id="SOAG01000019">
    <property type="protein sequence ID" value="TDS56565.1"/>
    <property type="molecule type" value="Genomic_DNA"/>
</dbReference>
<proteinExistence type="predicted"/>
<dbReference type="PROSITE" id="PS50858">
    <property type="entry name" value="BSD"/>
    <property type="match status" value="1"/>
</dbReference>
<keyword evidence="3" id="KW-0808">Transferase</keyword>
<dbReference type="GO" id="GO:0016747">
    <property type="term" value="F:acyltransferase activity, transferring groups other than amino-acyl groups"/>
    <property type="evidence" value="ECO:0007669"/>
    <property type="project" value="InterPro"/>
</dbReference>
<keyword evidence="4" id="KW-1185">Reference proteome</keyword>
<dbReference type="InterPro" id="IPR005607">
    <property type="entry name" value="BSD_dom"/>
</dbReference>
<dbReference type="PROSITE" id="PS51186">
    <property type="entry name" value="GNAT"/>
    <property type="match status" value="1"/>
</dbReference>
<evidence type="ECO:0000313" key="4">
    <source>
        <dbReference type="Proteomes" id="UP000295215"/>
    </source>
</evidence>